<dbReference type="InterPro" id="IPR000271">
    <property type="entry name" value="Ribosomal_bL34"/>
</dbReference>
<evidence type="ECO:0000256" key="3">
    <source>
        <dbReference type="ARBA" id="ARBA00023274"/>
    </source>
</evidence>
<dbReference type="GO" id="GO:0006412">
    <property type="term" value="P:translation"/>
    <property type="evidence" value="ECO:0007669"/>
    <property type="project" value="InterPro"/>
</dbReference>
<keyword evidence="5" id="KW-1185">Reference proteome</keyword>
<dbReference type="GO" id="GO:0005762">
    <property type="term" value="C:mitochondrial large ribosomal subunit"/>
    <property type="evidence" value="ECO:0007669"/>
    <property type="project" value="TreeGrafter"/>
</dbReference>
<evidence type="ECO:0008006" key="6">
    <source>
        <dbReference type="Google" id="ProtNLM"/>
    </source>
</evidence>
<gene>
    <name evidence="4" type="ORF">H4R20_006180</name>
</gene>
<keyword evidence="2" id="KW-0689">Ribosomal protein</keyword>
<dbReference type="AlphaFoldDB" id="A0A9W8HQ05"/>
<dbReference type="Proteomes" id="UP001140094">
    <property type="component" value="Unassembled WGS sequence"/>
</dbReference>
<proteinExistence type="inferred from homology"/>
<dbReference type="Gene3D" id="1.10.287.3980">
    <property type="match status" value="1"/>
</dbReference>
<dbReference type="GO" id="GO:0003735">
    <property type="term" value="F:structural constituent of ribosome"/>
    <property type="evidence" value="ECO:0007669"/>
    <property type="project" value="InterPro"/>
</dbReference>
<name>A0A9W8HQ05_9FUNG</name>
<dbReference type="Pfam" id="PF00468">
    <property type="entry name" value="Ribosomal_L34"/>
    <property type="match status" value="1"/>
</dbReference>
<comment type="caution">
    <text evidence="4">The sequence shown here is derived from an EMBL/GenBank/DDBJ whole genome shotgun (WGS) entry which is preliminary data.</text>
</comment>
<evidence type="ECO:0000256" key="2">
    <source>
        <dbReference type="ARBA" id="ARBA00022980"/>
    </source>
</evidence>
<evidence type="ECO:0000313" key="5">
    <source>
        <dbReference type="Proteomes" id="UP001140094"/>
    </source>
</evidence>
<sequence>MFGFVLSTASKLLASSRGVMGAVPRLGNTVSHGPRICGRFVAQPMISIGEIQQQVRWRTCGNEYQPSNLKRKRRHGFLGRLRTKNGRRIIQH</sequence>
<keyword evidence="3" id="KW-0687">Ribonucleoprotein</keyword>
<organism evidence="4 5">
    <name type="scientific">Coemansia guatemalensis</name>
    <dbReference type="NCBI Taxonomy" id="2761395"/>
    <lineage>
        <taxon>Eukaryota</taxon>
        <taxon>Fungi</taxon>
        <taxon>Fungi incertae sedis</taxon>
        <taxon>Zoopagomycota</taxon>
        <taxon>Kickxellomycotina</taxon>
        <taxon>Kickxellomycetes</taxon>
        <taxon>Kickxellales</taxon>
        <taxon>Kickxellaceae</taxon>
        <taxon>Coemansia</taxon>
    </lineage>
</organism>
<protein>
    <recommendedName>
        <fullName evidence="6">Ribosomal protein L34</fullName>
    </recommendedName>
</protein>
<feature type="non-terminal residue" evidence="4">
    <location>
        <position position="92"/>
    </location>
</feature>
<evidence type="ECO:0000313" key="4">
    <source>
        <dbReference type="EMBL" id="KAJ2794568.1"/>
    </source>
</evidence>
<comment type="similarity">
    <text evidence="1">Belongs to the bacterial ribosomal protein bL34 family.</text>
</comment>
<dbReference type="PANTHER" id="PTHR14503">
    <property type="entry name" value="MITOCHONDRIAL RIBOSOMAL PROTEIN 34 FAMILY MEMBER"/>
    <property type="match status" value="1"/>
</dbReference>
<dbReference type="EMBL" id="JANBUO010002489">
    <property type="protein sequence ID" value="KAJ2794568.1"/>
    <property type="molecule type" value="Genomic_DNA"/>
</dbReference>
<dbReference type="NCBIfam" id="TIGR01030">
    <property type="entry name" value="rpmH_bact"/>
    <property type="match status" value="1"/>
</dbReference>
<dbReference type="OrthoDB" id="431691at2759"/>
<dbReference type="PANTHER" id="PTHR14503:SF4">
    <property type="entry name" value="LARGE RIBOSOMAL SUBUNIT PROTEIN BL34M"/>
    <property type="match status" value="1"/>
</dbReference>
<evidence type="ECO:0000256" key="1">
    <source>
        <dbReference type="ARBA" id="ARBA00010111"/>
    </source>
</evidence>
<reference evidence="4" key="1">
    <citation type="submission" date="2022-07" db="EMBL/GenBank/DDBJ databases">
        <title>Phylogenomic reconstructions and comparative analyses of Kickxellomycotina fungi.</title>
        <authorList>
            <person name="Reynolds N.K."/>
            <person name="Stajich J.E."/>
            <person name="Barry K."/>
            <person name="Grigoriev I.V."/>
            <person name="Crous P."/>
            <person name="Smith M.E."/>
        </authorList>
    </citation>
    <scope>NUCLEOTIDE SEQUENCE</scope>
    <source>
        <strain evidence="4">NRRL 1565</strain>
    </source>
</reference>
<accession>A0A9W8HQ05</accession>